<organism evidence="11 12">
    <name type="scientific">Rhizobium alvei</name>
    <dbReference type="NCBI Taxonomy" id="1132659"/>
    <lineage>
        <taxon>Bacteria</taxon>
        <taxon>Pseudomonadati</taxon>
        <taxon>Pseudomonadota</taxon>
        <taxon>Alphaproteobacteria</taxon>
        <taxon>Hyphomicrobiales</taxon>
        <taxon>Rhizobiaceae</taxon>
        <taxon>Rhizobium/Agrobacterium group</taxon>
        <taxon>Rhizobium</taxon>
    </lineage>
</organism>
<evidence type="ECO:0000256" key="5">
    <source>
        <dbReference type="ARBA" id="ARBA00022857"/>
    </source>
</evidence>
<dbReference type="PROSITE" id="PS51330">
    <property type="entry name" value="DHFR_2"/>
    <property type="match status" value="1"/>
</dbReference>
<dbReference type="InterPro" id="IPR001796">
    <property type="entry name" value="DHFR_dom"/>
</dbReference>
<dbReference type="PANTHER" id="PTHR48069:SF3">
    <property type="entry name" value="DIHYDROFOLATE REDUCTASE"/>
    <property type="match status" value="1"/>
</dbReference>
<dbReference type="InterPro" id="IPR012259">
    <property type="entry name" value="DHFR"/>
</dbReference>
<reference evidence="11" key="1">
    <citation type="journal article" date="2015" name="Int. J. Syst. Evol. Microbiol.">
        <title>Rhizobium alvei sp. nov., isolated from a freshwater river.</title>
        <authorList>
            <person name="Sheu S.Y."/>
            <person name="Huang H.W."/>
            <person name="Young C.C."/>
            <person name="Chen W.M."/>
        </authorList>
    </citation>
    <scope>NUCLEOTIDE SEQUENCE</scope>
    <source>
        <strain evidence="11">TNR-22</strain>
    </source>
</reference>
<dbReference type="SUPFAM" id="SSF53597">
    <property type="entry name" value="Dihydrofolate reductase-like"/>
    <property type="match status" value="1"/>
</dbReference>
<sequence length="174" mass="19345">MIVSMIVAMAQNRVIGRDNDLPWRLSTDLKRFKALTIGKPIILGRKNYDSIGRALPGRPNIVVSRNPEFAAEGVIVCPSLDAAMARAEIEAARLGVDEICVIGGGTIYAQAMDRADILHVTHVDAEIEGDTHFPAIDPEIWRAEEIETVPAGEKDDYPSRYVRYRRHSSQLKHN</sequence>
<dbReference type="RefSeq" id="WP_304375350.1">
    <property type="nucleotide sequence ID" value="NZ_JAUOZU010000005.1"/>
</dbReference>
<evidence type="ECO:0000313" key="11">
    <source>
        <dbReference type="EMBL" id="MDO6963443.1"/>
    </source>
</evidence>
<evidence type="ECO:0000256" key="8">
    <source>
        <dbReference type="PIRNR" id="PIRNR000194"/>
    </source>
</evidence>
<dbReference type="PANTHER" id="PTHR48069">
    <property type="entry name" value="DIHYDROFOLATE REDUCTASE"/>
    <property type="match status" value="1"/>
</dbReference>
<dbReference type="CDD" id="cd00209">
    <property type="entry name" value="DHFR"/>
    <property type="match status" value="1"/>
</dbReference>
<dbReference type="Proteomes" id="UP001174932">
    <property type="component" value="Unassembled WGS sequence"/>
</dbReference>
<keyword evidence="12" id="KW-1185">Reference proteome</keyword>
<evidence type="ECO:0000256" key="4">
    <source>
        <dbReference type="ARBA" id="ARBA00022563"/>
    </source>
</evidence>
<keyword evidence="4 8" id="KW-0554">One-carbon metabolism</keyword>
<evidence type="ECO:0000256" key="1">
    <source>
        <dbReference type="ARBA" id="ARBA00004903"/>
    </source>
</evidence>
<dbReference type="InterPro" id="IPR024072">
    <property type="entry name" value="DHFR-like_dom_sf"/>
</dbReference>
<dbReference type="InterPro" id="IPR017925">
    <property type="entry name" value="DHFR_CS"/>
</dbReference>
<evidence type="ECO:0000256" key="6">
    <source>
        <dbReference type="ARBA" id="ARBA00023002"/>
    </source>
</evidence>
<dbReference type="Gene3D" id="3.40.430.10">
    <property type="entry name" value="Dihydrofolate Reductase, subunit A"/>
    <property type="match status" value="1"/>
</dbReference>
<protein>
    <recommendedName>
        <fullName evidence="3 8">Dihydrofolate reductase</fullName>
        <ecNumber evidence="3 8">1.5.1.3</ecNumber>
    </recommendedName>
</protein>
<evidence type="ECO:0000256" key="3">
    <source>
        <dbReference type="ARBA" id="ARBA00012856"/>
    </source>
</evidence>
<comment type="similarity">
    <text evidence="2 8 9">Belongs to the dihydrofolate reductase family.</text>
</comment>
<comment type="catalytic activity">
    <reaction evidence="8">
        <text>(6S)-5,6,7,8-tetrahydrofolate + NADP(+) = 7,8-dihydrofolate + NADPH + H(+)</text>
        <dbReference type="Rhea" id="RHEA:15009"/>
        <dbReference type="ChEBI" id="CHEBI:15378"/>
        <dbReference type="ChEBI" id="CHEBI:57451"/>
        <dbReference type="ChEBI" id="CHEBI:57453"/>
        <dbReference type="ChEBI" id="CHEBI:57783"/>
        <dbReference type="ChEBI" id="CHEBI:58349"/>
        <dbReference type="EC" id="1.5.1.3"/>
    </reaction>
</comment>
<comment type="function">
    <text evidence="7 8">Key enzyme in folate metabolism. Catalyzes an essential reaction for de novo glycine and purine synthesis, and for DNA precursor synthesis.</text>
</comment>
<feature type="domain" description="DHFR" evidence="10">
    <location>
        <begin position="2"/>
        <end position="166"/>
    </location>
</feature>
<evidence type="ECO:0000256" key="9">
    <source>
        <dbReference type="RuleBase" id="RU004474"/>
    </source>
</evidence>
<keyword evidence="6 8" id="KW-0560">Oxidoreductase</keyword>
<dbReference type="PIRSF" id="PIRSF000194">
    <property type="entry name" value="DHFR"/>
    <property type="match status" value="1"/>
</dbReference>
<evidence type="ECO:0000259" key="10">
    <source>
        <dbReference type="PROSITE" id="PS51330"/>
    </source>
</evidence>
<comment type="caution">
    <text evidence="11">The sequence shown here is derived from an EMBL/GenBank/DDBJ whole genome shotgun (WGS) entry which is preliminary data.</text>
</comment>
<dbReference type="PROSITE" id="PS00075">
    <property type="entry name" value="DHFR_1"/>
    <property type="match status" value="1"/>
</dbReference>
<name>A0ABT8YJD3_9HYPH</name>
<evidence type="ECO:0000256" key="2">
    <source>
        <dbReference type="ARBA" id="ARBA00009539"/>
    </source>
</evidence>
<dbReference type="PRINTS" id="PR00070">
    <property type="entry name" value="DHFR"/>
</dbReference>
<dbReference type="GO" id="GO:0004146">
    <property type="term" value="F:dihydrofolate reductase activity"/>
    <property type="evidence" value="ECO:0007669"/>
    <property type="project" value="UniProtKB-EC"/>
</dbReference>
<reference evidence="11" key="2">
    <citation type="submission" date="2023-07" db="EMBL/GenBank/DDBJ databases">
        <authorList>
            <person name="Shen H."/>
        </authorList>
    </citation>
    <scope>NUCLEOTIDE SEQUENCE</scope>
    <source>
        <strain evidence="11">TNR-22</strain>
    </source>
</reference>
<dbReference type="EC" id="1.5.1.3" evidence="3 8"/>
<proteinExistence type="inferred from homology"/>
<evidence type="ECO:0000313" key="12">
    <source>
        <dbReference type="Proteomes" id="UP001174932"/>
    </source>
</evidence>
<keyword evidence="5 8" id="KW-0521">NADP</keyword>
<dbReference type="EMBL" id="JAUOZU010000005">
    <property type="protein sequence ID" value="MDO6963443.1"/>
    <property type="molecule type" value="Genomic_DNA"/>
</dbReference>
<evidence type="ECO:0000256" key="7">
    <source>
        <dbReference type="ARBA" id="ARBA00025067"/>
    </source>
</evidence>
<accession>A0ABT8YJD3</accession>
<dbReference type="Pfam" id="PF00186">
    <property type="entry name" value="DHFR_1"/>
    <property type="match status" value="1"/>
</dbReference>
<gene>
    <name evidence="11" type="ORF">Q4481_05700</name>
</gene>
<comment type="pathway">
    <text evidence="1 8">Cofactor biosynthesis; tetrahydrofolate biosynthesis; 5,6,7,8-tetrahydrofolate from 7,8-dihydrofolate: step 1/1.</text>
</comment>